<organism evidence="2">
    <name type="scientific">viral metagenome</name>
    <dbReference type="NCBI Taxonomy" id="1070528"/>
    <lineage>
        <taxon>unclassified sequences</taxon>
        <taxon>metagenomes</taxon>
        <taxon>organismal metagenomes</taxon>
    </lineage>
</organism>
<reference evidence="2" key="1">
    <citation type="journal article" date="2020" name="Nature">
        <title>Giant virus diversity and host interactions through global metagenomics.</title>
        <authorList>
            <person name="Schulz F."/>
            <person name="Roux S."/>
            <person name="Paez-Espino D."/>
            <person name="Jungbluth S."/>
            <person name="Walsh D.A."/>
            <person name="Denef V.J."/>
            <person name="McMahon K.D."/>
            <person name="Konstantinidis K.T."/>
            <person name="Eloe-Fadrosh E.A."/>
            <person name="Kyrpides N.C."/>
            <person name="Woyke T."/>
        </authorList>
    </citation>
    <scope>NUCLEOTIDE SEQUENCE</scope>
    <source>
        <strain evidence="2">GVMAG-M-3300024252-29</strain>
    </source>
</reference>
<evidence type="ECO:0000313" key="2">
    <source>
        <dbReference type="EMBL" id="QHT93531.1"/>
    </source>
</evidence>
<feature type="transmembrane region" description="Helical" evidence="1">
    <location>
        <begin position="51"/>
        <end position="70"/>
    </location>
</feature>
<protein>
    <submittedName>
        <fullName evidence="2">Uncharacterized protein</fullName>
    </submittedName>
</protein>
<proteinExistence type="predicted"/>
<dbReference type="EMBL" id="MN740208">
    <property type="protein sequence ID" value="QHT93531.1"/>
    <property type="molecule type" value="Genomic_DNA"/>
</dbReference>
<name>A0A6C0IJX1_9ZZZZ</name>
<evidence type="ECO:0000256" key="1">
    <source>
        <dbReference type="SAM" id="Phobius"/>
    </source>
</evidence>
<keyword evidence="1" id="KW-0472">Membrane</keyword>
<accession>A0A6C0IJX1</accession>
<keyword evidence="1" id="KW-0812">Transmembrane</keyword>
<keyword evidence="1" id="KW-1133">Transmembrane helix</keyword>
<dbReference type="AlphaFoldDB" id="A0A6C0IJX1"/>
<sequence>MCINYYDIIKVFVIMDLEFSKPSLIEPGARYFLNETLSRCSKFKEQYYNNIVNISIAAFIILIVAIYLYYKYKGKPSPSEKMLKDRERKHYILSRIKNYQDAKRMESQTLITGMPTWENEYDTI</sequence>